<feature type="compositionally biased region" description="Basic residues" evidence="1">
    <location>
        <begin position="179"/>
        <end position="200"/>
    </location>
</feature>
<feature type="region of interest" description="Disordered" evidence="1">
    <location>
        <begin position="179"/>
        <end position="223"/>
    </location>
</feature>
<dbReference type="EMBL" id="JACHJS010000001">
    <property type="protein sequence ID" value="MBB4965536.1"/>
    <property type="molecule type" value="Genomic_DNA"/>
</dbReference>
<feature type="region of interest" description="Disordered" evidence="1">
    <location>
        <begin position="23"/>
        <end position="167"/>
    </location>
</feature>
<dbReference type="AlphaFoldDB" id="A0A7W7WVX6"/>
<proteinExistence type="predicted"/>
<dbReference type="Proteomes" id="UP000542674">
    <property type="component" value="Unassembled WGS sequence"/>
</dbReference>
<evidence type="ECO:0000313" key="2">
    <source>
        <dbReference type="EMBL" id="MBB4965536.1"/>
    </source>
</evidence>
<organism evidence="2 3">
    <name type="scientific">Saccharothrix violaceirubra</name>
    <dbReference type="NCBI Taxonomy" id="413306"/>
    <lineage>
        <taxon>Bacteria</taxon>
        <taxon>Bacillati</taxon>
        <taxon>Actinomycetota</taxon>
        <taxon>Actinomycetes</taxon>
        <taxon>Pseudonocardiales</taxon>
        <taxon>Pseudonocardiaceae</taxon>
        <taxon>Saccharothrix</taxon>
    </lineage>
</organism>
<name>A0A7W7WVX6_9PSEU</name>
<comment type="caution">
    <text evidence="2">The sequence shown here is derived from an EMBL/GenBank/DDBJ whole genome shotgun (WGS) entry which is preliminary data.</text>
</comment>
<keyword evidence="3" id="KW-1185">Reference proteome</keyword>
<reference evidence="2 3" key="1">
    <citation type="submission" date="2020-08" db="EMBL/GenBank/DDBJ databases">
        <title>Sequencing the genomes of 1000 actinobacteria strains.</title>
        <authorList>
            <person name="Klenk H.-P."/>
        </authorList>
    </citation>
    <scope>NUCLEOTIDE SEQUENCE [LARGE SCALE GENOMIC DNA]</scope>
    <source>
        <strain evidence="2 3">DSM 45084</strain>
    </source>
</reference>
<feature type="compositionally biased region" description="Basic and acidic residues" evidence="1">
    <location>
        <begin position="39"/>
        <end position="60"/>
    </location>
</feature>
<protein>
    <submittedName>
        <fullName evidence="2">Uncharacterized protein</fullName>
    </submittedName>
</protein>
<gene>
    <name evidence="2" type="ORF">F4559_002895</name>
</gene>
<evidence type="ECO:0000256" key="1">
    <source>
        <dbReference type="SAM" id="MobiDB-lite"/>
    </source>
</evidence>
<evidence type="ECO:0000313" key="3">
    <source>
        <dbReference type="Proteomes" id="UP000542674"/>
    </source>
</evidence>
<sequence>MHSLVKCTRRNFITNMAVFRQSSADHDRGVNPRTNIRRQKPDMTTHHETNISRLVGDDHSACPNRPHRAPSSPLPTPRAPPANGNTGSRAGRHPCTAAHLRIARQQNSGARETPVRQGRPPARPRKRLGRIHTAQCGRSGAPVSRSSPERVVTRPPRVGGTHRETCRPAAPRGMARLRRAPRTPRRRVDHHRGTAARQPRRSTLGLRAKRYSRLGSRSAHPRRAFGGDAATVRCLVGRDAYSAW</sequence>
<accession>A0A7W7WVX6</accession>